<evidence type="ECO:0000259" key="2">
    <source>
        <dbReference type="Pfam" id="PF25842"/>
    </source>
</evidence>
<name>A0ABS9H3D1_9BACL</name>
<keyword evidence="1" id="KW-0472">Membrane</keyword>
<reference evidence="3 4" key="1">
    <citation type="submission" date="2022-01" db="EMBL/GenBank/DDBJ databases">
        <title>Alkalihalobacillus sp. EGI L200015, a novel bacterium isolated from a salt lake sediment.</title>
        <authorList>
            <person name="Gao L."/>
            <person name="Fang B.-Z."/>
            <person name="Li W.-J."/>
        </authorList>
    </citation>
    <scope>NUCLEOTIDE SEQUENCE [LARGE SCALE GENOMIC DNA]</scope>
    <source>
        <strain evidence="3 4">KCTC 12718</strain>
    </source>
</reference>
<organism evidence="3 4">
    <name type="scientific">Pseudalkalibacillus berkeleyi</name>
    <dbReference type="NCBI Taxonomy" id="1069813"/>
    <lineage>
        <taxon>Bacteria</taxon>
        <taxon>Bacillati</taxon>
        <taxon>Bacillota</taxon>
        <taxon>Bacilli</taxon>
        <taxon>Bacillales</taxon>
        <taxon>Fictibacillaceae</taxon>
        <taxon>Pseudalkalibacillus</taxon>
    </lineage>
</organism>
<dbReference type="Proteomes" id="UP001649381">
    <property type="component" value="Unassembled WGS sequence"/>
</dbReference>
<feature type="domain" description="Membrane protein NfeD2 N-terminal transmembrane" evidence="2">
    <location>
        <begin position="1"/>
        <end position="103"/>
    </location>
</feature>
<evidence type="ECO:0000313" key="4">
    <source>
        <dbReference type="Proteomes" id="UP001649381"/>
    </source>
</evidence>
<gene>
    <name evidence="3" type="ORF">L2716_12835</name>
</gene>
<evidence type="ECO:0000313" key="3">
    <source>
        <dbReference type="EMBL" id="MCF6138616.1"/>
    </source>
</evidence>
<feature type="transmembrane region" description="Helical" evidence="1">
    <location>
        <begin position="44"/>
        <end position="64"/>
    </location>
</feature>
<keyword evidence="1" id="KW-1133">Transmembrane helix</keyword>
<feature type="transmembrane region" description="Helical" evidence="1">
    <location>
        <begin position="12"/>
        <end position="29"/>
    </location>
</feature>
<dbReference type="EMBL" id="JAKIJS010000001">
    <property type="protein sequence ID" value="MCF6138616.1"/>
    <property type="molecule type" value="Genomic_DNA"/>
</dbReference>
<proteinExistence type="predicted"/>
<feature type="transmembrane region" description="Helical" evidence="1">
    <location>
        <begin position="73"/>
        <end position="96"/>
    </location>
</feature>
<keyword evidence="4" id="KW-1185">Reference proteome</keyword>
<comment type="caution">
    <text evidence="3">The sequence shown here is derived from an EMBL/GenBank/DDBJ whole genome shotgun (WGS) entry which is preliminary data.</text>
</comment>
<evidence type="ECO:0000256" key="1">
    <source>
        <dbReference type="SAM" id="Phobius"/>
    </source>
</evidence>
<sequence length="180" mass="19313">MELLGYTMEAIYLYTLIIGGSLTFLYILLSDILEGVFEGLSETYFNPTLVLSFVTLLSGTGYILEKITGLNSVFILITAIVSALLLVTLLNVFVLIPLSSAESSNTYSIEDLQGRVGKVIISIPADGFGEVLISGNSGNIAKSAISLDHQPIPEGTEILVIEIQDGVLHVTPYENASLNI</sequence>
<dbReference type="InterPro" id="IPR058653">
    <property type="entry name" value="NfeD2_TM"/>
</dbReference>
<keyword evidence="1" id="KW-0812">Transmembrane</keyword>
<dbReference type="Gene3D" id="2.40.50.140">
    <property type="entry name" value="Nucleic acid-binding proteins"/>
    <property type="match status" value="1"/>
</dbReference>
<protein>
    <submittedName>
        <fullName evidence="3">NfeD family protein</fullName>
    </submittedName>
</protein>
<dbReference type="InterPro" id="IPR012340">
    <property type="entry name" value="NA-bd_OB-fold"/>
</dbReference>
<dbReference type="Pfam" id="PF25842">
    <property type="entry name" value="NfeD_TM"/>
    <property type="match status" value="1"/>
</dbReference>
<dbReference type="RefSeq" id="WP_236335849.1">
    <property type="nucleotide sequence ID" value="NZ_JAKIJS010000001.1"/>
</dbReference>
<accession>A0ABS9H3D1</accession>